<organism evidence="2 3">
    <name type="scientific">Halobaculum litoreum</name>
    <dbReference type="NCBI Taxonomy" id="3031998"/>
    <lineage>
        <taxon>Archaea</taxon>
        <taxon>Methanobacteriati</taxon>
        <taxon>Methanobacteriota</taxon>
        <taxon>Stenosarchaea group</taxon>
        <taxon>Halobacteria</taxon>
        <taxon>Halobacteriales</taxon>
        <taxon>Haloferacaceae</taxon>
        <taxon>Halobaculum</taxon>
    </lineage>
</organism>
<evidence type="ECO:0000313" key="3">
    <source>
        <dbReference type="Proteomes" id="UP001596368"/>
    </source>
</evidence>
<evidence type="ECO:0000313" key="2">
    <source>
        <dbReference type="EMBL" id="MFC7135554.1"/>
    </source>
</evidence>
<name>A0ABD5XKF2_9EURY</name>
<comment type="caution">
    <text evidence="2">The sequence shown here is derived from an EMBL/GenBank/DDBJ whole genome shotgun (WGS) entry which is preliminary data.</text>
</comment>
<sequence length="130" mass="13306">MSQSRDAVDVLRYPDGRVVVVPAGDGRIVVDAESGAGRSGGARRLAVWLAVGGVLAYAVAVAGNLLLGVAAASLLYVAFRWAGHGRAAAAPTVLAEDAPAGAVDEVFDADDRRGPAFAEERHRGVERAGN</sequence>
<feature type="transmembrane region" description="Helical" evidence="1">
    <location>
        <begin position="54"/>
        <end position="79"/>
    </location>
</feature>
<evidence type="ECO:0000256" key="1">
    <source>
        <dbReference type="SAM" id="Phobius"/>
    </source>
</evidence>
<keyword evidence="1" id="KW-1133">Transmembrane helix</keyword>
<protein>
    <submittedName>
        <fullName evidence="2">Uncharacterized protein</fullName>
    </submittedName>
</protein>
<accession>A0ABD5XKF2</accession>
<dbReference type="EMBL" id="JBHSZG010000001">
    <property type="protein sequence ID" value="MFC7135554.1"/>
    <property type="molecule type" value="Genomic_DNA"/>
</dbReference>
<keyword evidence="1" id="KW-0812">Transmembrane</keyword>
<dbReference type="AlphaFoldDB" id="A0ABD5XKF2"/>
<keyword evidence="3" id="KW-1185">Reference proteome</keyword>
<proteinExistence type="predicted"/>
<keyword evidence="1" id="KW-0472">Membrane</keyword>
<dbReference type="Proteomes" id="UP001596368">
    <property type="component" value="Unassembled WGS sequence"/>
</dbReference>
<gene>
    <name evidence="2" type="ORF">ACFQRB_00870</name>
</gene>
<reference evidence="2 3" key="1">
    <citation type="journal article" date="2019" name="Int. J. Syst. Evol. Microbiol.">
        <title>The Global Catalogue of Microorganisms (GCM) 10K type strain sequencing project: providing services to taxonomists for standard genome sequencing and annotation.</title>
        <authorList>
            <consortium name="The Broad Institute Genomics Platform"/>
            <consortium name="The Broad Institute Genome Sequencing Center for Infectious Disease"/>
            <person name="Wu L."/>
            <person name="Ma J."/>
        </authorList>
    </citation>
    <scope>NUCLEOTIDE SEQUENCE [LARGE SCALE GENOMIC DNA]</scope>
    <source>
        <strain evidence="2 3">DT92</strain>
    </source>
</reference>